<reference evidence="3" key="1">
    <citation type="journal article" date="2014" name="Int. J. Syst. Evol. Microbiol.">
        <title>Complete genome sequence of Corynebacterium casei LMG S-19264T (=DSM 44701T), isolated from a smear-ripened cheese.</title>
        <authorList>
            <consortium name="US DOE Joint Genome Institute (JGI-PGF)"/>
            <person name="Walter F."/>
            <person name="Albersmeier A."/>
            <person name="Kalinowski J."/>
            <person name="Ruckert C."/>
        </authorList>
    </citation>
    <scope>NUCLEOTIDE SEQUENCE</scope>
    <source>
        <strain evidence="3">VKM B-2484</strain>
    </source>
</reference>
<evidence type="ECO:0000313" key="4">
    <source>
        <dbReference type="Proteomes" id="UP001143370"/>
    </source>
</evidence>
<feature type="domain" description="Gfo/Idh/MocA-like oxidoreductase N-terminal" evidence="1">
    <location>
        <begin position="2"/>
        <end position="116"/>
    </location>
</feature>
<dbReference type="Gene3D" id="3.40.50.720">
    <property type="entry name" value="NAD(P)-binding Rossmann-like Domain"/>
    <property type="match status" value="1"/>
</dbReference>
<sequence>MKIVFIGASHWHLDLYLLPLLDLSGVELAGIADPDEGAVARLTQRLGCPGDTDYRALCRRLRPDFVFALGRHADMPEQARFLIEEGIPFALEKPCGLSAADVEPIAGLAARAGAFAAVPLVFRNGDFARYLETLKEEGDLSYASFRFIAGFPARYRQAGCDWMLDPSLSGGGCTINLAVHFFDLALSLLGPDVRVLNATMANHAWRERVEDYSVVTFERAGALCVVETGYLYPAPTSNFDMHYALRSPRTYTIAHDTQTVESLANDGTSRQWPSLTTNVPHYRTFVGDVLRRVREGQPPLASLSDMVPIMRLMDEAYARASAHPLLPASPVLVAS</sequence>
<feature type="domain" description="GFO/IDH/MocA-like oxidoreductase" evidence="2">
    <location>
        <begin position="138"/>
        <end position="235"/>
    </location>
</feature>
<dbReference type="GO" id="GO:0000166">
    <property type="term" value="F:nucleotide binding"/>
    <property type="evidence" value="ECO:0007669"/>
    <property type="project" value="InterPro"/>
</dbReference>
<dbReference type="InterPro" id="IPR055170">
    <property type="entry name" value="GFO_IDH_MocA-like_dom"/>
</dbReference>
<organism evidence="3 4">
    <name type="scientific">Ancylobacter dichloromethanicus</name>
    <dbReference type="NCBI Taxonomy" id="518825"/>
    <lineage>
        <taxon>Bacteria</taxon>
        <taxon>Pseudomonadati</taxon>
        <taxon>Pseudomonadota</taxon>
        <taxon>Alphaproteobacteria</taxon>
        <taxon>Hyphomicrobiales</taxon>
        <taxon>Xanthobacteraceae</taxon>
        <taxon>Ancylobacter</taxon>
    </lineage>
</organism>
<keyword evidence="4" id="KW-1185">Reference proteome</keyword>
<protein>
    <submittedName>
        <fullName evidence="3">Uncharacterized protein</fullName>
    </submittedName>
</protein>
<dbReference type="Proteomes" id="UP001143370">
    <property type="component" value="Unassembled WGS sequence"/>
</dbReference>
<dbReference type="InterPro" id="IPR051450">
    <property type="entry name" value="Gfo/Idh/MocA_Oxidoreductases"/>
</dbReference>
<comment type="caution">
    <text evidence="3">The sequence shown here is derived from an EMBL/GenBank/DDBJ whole genome shotgun (WGS) entry which is preliminary data.</text>
</comment>
<dbReference type="Gene3D" id="3.30.360.10">
    <property type="entry name" value="Dihydrodipicolinate Reductase, domain 2"/>
    <property type="match status" value="1"/>
</dbReference>
<dbReference type="InterPro" id="IPR036291">
    <property type="entry name" value="NAD(P)-bd_dom_sf"/>
</dbReference>
<dbReference type="Pfam" id="PF01408">
    <property type="entry name" value="GFO_IDH_MocA"/>
    <property type="match status" value="1"/>
</dbReference>
<dbReference type="EMBL" id="BSFJ01000013">
    <property type="protein sequence ID" value="GLK72368.1"/>
    <property type="molecule type" value="Genomic_DNA"/>
</dbReference>
<dbReference type="Pfam" id="PF22725">
    <property type="entry name" value="GFO_IDH_MocA_C3"/>
    <property type="match status" value="1"/>
</dbReference>
<gene>
    <name evidence="3" type="ORF">GCM10017643_24840</name>
</gene>
<evidence type="ECO:0000259" key="2">
    <source>
        <dbReference type="Pfam" id="PF22725"/>
    </source>
</evidence>
<dbReference type="InterPro" id="IPR000683">
    <property type="entry name" value="Gfo/Idh/MocA-like_OxRdtase_N"/>
</dbReference>
<proteinExistence type="predicted"/>
<evidence type="ECO:0000313" key="3">
    <source>
        <dbReference type="EMBL" id="GLK72368.1"/>
    </source>
</evidence>
<dbReference type="PANTHER" id="PTHR43377:SF1">
    <property type="entry name" value="BILIVERDIN REDUCTASE A"/>
    <property type="match status" value="1"/>
</dbReference>
<accession>A0A9W6JB37</accession>
<name>A0A9W6JB37_9HYPH</name>
<evidence type="ECO:0000259" key="1">
    <source>
        <dbReference type="Pfam" id="PF01408"/>
    </source>
</evidence>
<dbReference type="RefSeq" id="WP_213373289.1">
    <property type="nucleotide sequence ID" value="NZ_BSFJ01000013.1"/>
</dbReference>
<dbReference type="PANTHER" id="PTHR43377">
    <property type="entry name" value="BILIVERDIN REDUCTASE A"/>
    <property type="match status" value="1"/>
</dbReference>
<dbReference type="SUPFAM" id="SSF51735">
    <property type="entry name" value="NAD(P)-binding Rossmann-fold domains"/>
    <property type="match status" value="1"/>
</dbReference>
<dbReference type="AlphaFoldDB" id="A0A9W6JB37"/>
<dbReference type="SUPFAM" id="SSF55347">
    <property type="entry name" value="Glyceraldehyde-3-phosphate dehydrogenase-like, C-terminal domain"/>
    <property type="match status" value="1"/>
</dbReference>
<reference evidence="3" key="2">
    <citation type="submission" date="2023-01" db="EMBL/GenBank/DDBJ databases">
        <authorList>
            <person name="Sun Q."/>
            <person name="Evtushenko L."/>
        </authorList>
    </citation>
    <scope>NUCLEOTIDE SEQUENCE</scope>
    <source>
        <strain evidence="3">VKM B-2484</strain>
    </source>
</reference>